<reference evidence="1" key="1">
    <citation type="submission" date="2021-01" db="EMBL/GenBank/DDBJ databases">
        <authorList>
            <person name="Corre E."/>
            <person name="Pelletier E."/>
            <person name="Niang G."/>
            <person name="Scheremetjew M."/>
            <person name="Finn R."/>
            <person name="Kale V."/>
            <person name="Holt S."/>
            <person name="Cochrane G."/>
            <person name="Meng A."/>
            <person name="Brown T."/>
            <person name="Cohen L."/>
        </authorList>
    </citation>
    <scope>NUCLEOTIDE SEQUENCE</scope>
    <source>
        <strain evidence="1">SM1012Den-03</strain>
    </source>
</reference>
<sequence length="156" mass="18136">MNEWVKGMVKVLGTAMDEFNDRKEEDKFKKQAKGLNEDRRILAQKHYVNQAEYVYDGDEIVVKHVVHYENLSSEFDALMKKYNIDVTLPPKEEGIYADAQKSRLSYKDLDPEAIALINEFAKVDFEKFGYQMVQKKFGENYSLEASHQLKNISSAK</sequence>
<gene>
    <name evidence="1" type="ORF">SMAR0320_LOCUS10169</name>
</gene>
<dbReference type="AlphaFoldDB" id="A0A7S2PIQ9"/>
<proteinExistence type="predicted"/>
<organism evidence="1">
    <name type="scientific">Skeletonema marinoi</name>
    <dbReference type="NCBI Taxonomy" id="267567"/>
    <lineage>
        <taxon>Eukaryota</taxon>
        <taxon>Sar</taxon>
        <taxon>Stramenopiles</taxon>
        <taxon>Ochrophyta</taxon>
        <taxon>Bacillariophyta</taxon>
        <taxon>Coscinodiscophyceae</taxon>
        <taxon>Thalassiosirophycidae</taxon>
        <taxon>Thalassiosirales</taxon>
        <taxon>Skeletonemataceae</taxon>
        <taxon>Skeletonema</taxon>
        <taxon>Skeletonema marinoi-dohrnii complex</taxon>
    </lineage>
</organism>
<dbReference type="EMBL" id="HBGZ01014204">
    <property type="protein sequence ID" value="CAD9600541.1"/>
    <property type="molecule type" value="Transcribed_RNA"/>
</dbReference>
<name>A0A7S2PIQ9_9STRA</name>
<accession>A0A7S2PIQ9</accession>
<protein>
    <submittedName>
        <fullName evidence="1">Uncharacterized protein</fullName>
    </submittedName>
</protein>
<evidence type="ECO:0000313" key="1">
    <source>
        <dbReference type="EMBL" id="CAD9600541.1"/>
    </source>
</evidence>